<dbReference type="Pfam" id="PF00560">
    <property type="entry name" value="LRR_1"/>
    <property type="match status" value="2"/>
</dbReference>
<keyword evidence="9 15" id="KW-0547">Nucleotide-binding</keyword>
<keyword evidence="7" id="KW-0732">Signal</keyword>
<evidence type="ECO:0000313" key="19">
    <source>
        <dbReference type="Proteomes" id="UP001168877"/>
    </source>
</evidence>
<dbReference type="Pfam" id="PF12819">
    <property type="entry name" value="Malectin_like"/>
    <property type="match status" value="1"/>
</dbReference>
<keyword evidence="5" id="KW-0808">Transferase</keyword>
<evidence type="ECO:0000256" key="15">
    <source>
        <dbReference type="PROSITE-ProRule" id="PRU10141"/>
    </source>
</evidence>
<name>A0AA39VY70_ACESA</name>
<dbReference type="SMART" id="SM00220">
    <property type="entry name" value="S_TKc"/>
    <property type="match status" value="1"/>
</dbReference>
<evidence type="ECO:0000256" key="5">
    <source>
        <dbReference type="ARBA" id="ARBA00022679"/>
    </source>
</evidence>
<dbReference type="InterPro" id="IPR000719">
    <property type="entry name" value="Prot_kinase_dom"/>
</dbReference>
<evidence type="ECO:0000256" key="11">
    <source>
        <dbReference type="ARBA" id="ARBA00022840"/>
    </source>
</evidence>
<dbReference type="SUPFAM" id="SSF52058">
    <property type="entry name" value="L domain-like"/>
    <property type="match status" value="1"/>
</dbReference>
<keyword evidence="4" id="KW-0433">Leucine-rich repeat</keyword>
<dbReference type="PANTHER" id="PTHR45631:SF197">
    <property type="entry name" value="TYROSINE KINASE FAMILY PROTEIN"/>
    <property type="match status" value="1"/>
</dbReference>
<reference evidence="18" key="1">
    <citation type="journal article" date="2022" name="Plant J.">
        <title>Strategies of tolerance reflected in two North American maple genomes.</title>
        <authorList>
            <person name="McEvoy S.L."/>
            <person name="Sezen U.U."/>
            <person name="Trouern-Trend A."/>
            <person name="McMahon S.M."/>
            <person name="Schaberg P.G."/>
            <person name="Yang J."/>
            <person name="Wegrzyn J.L."/>
            <person name="Swenson N.G."/>
        </authorList>
    </citation>
    <scope>NUCLEOTIDE SEQUENCE</scope>
    <source>
        <strain evidence="18">NS2018</strain>
    </source>
</reference>
<gene>
    <name evidence="18" type="ORF">LWI29_004003</name>
</gene>
<feature type="binding site" evidence="15">
    <location>
        <position position="659"/>
    </location>
    <ligand>
        <name>ATP</name>
        <dbReference type="ChEBI" id="CHEBI:30616"/>
    </ligand>
</feature>
<evidence type="ECO:0000256" key="4">
    <source>
        <dbReference type="ARBA" id="ARBA00022614"/>
    </source>
</evidence>
<dbReference type="Pfam" id="PF00069">
    <property type="entry name" value="Pkinase"/>
    <property type="match status" value="1"/>
</dbReference>
<evidence type="ECO:0000256" key="7">
    <source>
        <dbReference type="ARBA" id="ARBA00022729"/>
    </source>
</evidence>
<keyword evidence="6 16" id="KW-0812">Transmembrane</keyword>
<dbReference type="PROSITE" id="PS00107">
    <property type="entry name" value="PROTEIN_KINASE_ATP"/>
    <property type="match status" value="1"/>
</dbReference>
<keyword evidence="13 16" id="KW-0472">Membrane</keyword>
<evidence type="ECO:0000256" key="6">
    <source>
        <dbReference type="ARBA" id="ARBA00022692"/>
    </source>
</evidence>
<keyword evidence="2" id="KW-0723">Serine/threonine-protein kinase</keyword>
<dbReference type="PROSITE" id="PS00108">
    <property type="entry name" value="PROTEIN_KINASE_ST"/>
    <property type="match status" value="1"/>
</dbReference>
<dbReference type="FunFam" id="3.30.200.20:FF:000394">
    <property type="entry name" value="Leucine-rich repeat receptor-like protein kinase"/>
    <property type="match status" value="1"/>
</dbReference>
<keyword evidence="14" id="KW-0675">Receptor</keyword>
<dbReference type="Gene3D" id="3.30.200.20">
    <property type="entry name" value="Phosphorylase Kinase, domain 1"/>
    <property type="match status" value="3"/>
</dbReference>
<dbReference type="InterPro" id="IPR011009">
    <property type="entry name" value="Kinase-like_dom_sf"/>
</dbReference>
<feature type="domain" description="Protein kinase" evidence="17">
    <location>
        <begin position="631"/>
        <end position="906"/>
    </location>
</feature>
<evidence type="ECO:0000256" key="3">
    <source>
        <dbReference type="ARBA" id="ARBA00022553"/>
    </source>
</evidence>
<dbReference type="EMBL" id="JAUESC010000004">
    <property type="protein sequence ID" value="KAK0595151.1"/>
    <property type="molecule type" value="Genomic_DNA"/>
</dbReference>
<keyword evidence="10" id="KW-0418">Kinase</keyword>
<keyword evidence="8" id="KW-0677">Repeat</keyword>
<comment type="subcellular location">
    <subcellularLocation>
        <location evidence="1">Membrane</location>
        <topology evidence="1">Single-pass membrane protein</topology>
    </subcellularLocation>
</comment>
<accession>A0AA39VY70</accession>
<sequence>MYPKSSKMYEPWEQNKQQFTYSNILKMTNNFERVLGKEGFGTVYYGRLDDTKVKLLMRVHHKDLATLIGFCEVGTNLALIYEYMANGNLGFISIDCGLPENSSYTDKKTGIDYTSDATFTETGVSYNISSEYNSHTLEQQFLNVRSFPDGTRNCYTLKPAPGDSKFLIRASFMYGNYDGQNKIPSFDLLLGTDVWDSVELADASTIIFKEIIHVSPRNYIDVCLVNDGSGTPFISSLELRPLENSRYPAANSGTSLRLYLRLDVGSTANDNETYRFKDDDYDRIWSPYTRSNWVTVSSSFKINNDDSMTRPPSSVMQTAAMPANGNDSLVFDWKPSDTPLQFFAYFYFAELDQSQANNKTRKQNIFANGKLWLIQPFILPYLSVYTVYSPSTIRLSKFTINKTEDSPLPPILNALELYVSKQFLQLLSNQEDVDAIMNIKTKYGVKRNWQGDPCAPVKYLWQGLGCSYPNNNSLRITSLNLSSSGISGEISPYIFDLKLIQSLDLSHNNLAGPVPDFLLQLPFLTVLNLRGNNLQGSVPAGLIEKGKNGLLSLSVDGNPDLCLSTSCTKKKTIVVPVLASFLAVSVLIAVALSILWILKARIQGITWNKNNRSLELKNRRFSYSDVVRITNNFEMIVGQGGFGTVYHGNLDDHTQVAVKMLSLSSIQGHKQFQTEVELLLRVHHKNLTSLVGYCDDGTNVGLIYEFMSNGNLESHLLDEGSSTADILSWGGRLRIATETAQGLEYLHSGCKPPIVHRDVKPTNILLNEKFQAKIADFGLSRIFPVESETHVSTIVAGTPGYLDPEYYKSNRLTEKSDVYSFGVVLLRIITSKPAIEKSEARTHIIEWVSFMLAKGDIKNVVDPRLQGDFDTNSVWRAVEVAMACVSQTSAKRPTMNQVVIDLNESLAIEVARTNVGHETESRSISLNLQSELLPLAR</sequence>
<evidence type="ECO:0000259" key="17">
    <source>
        <dbReference type="PROSITE" id="PS50011"/>
    </source>
</evidence>
<keyword evidence="12 16" id="KW-1133">Transmembrane helix</keyword>
<dbReference type="InterPro" id="IPR032675">
    <property type="entry name" value="LRR_dom_sf"/>
</dbReference>
<dbReference type="PANTHER" id="PTHR45631">
    <property type="entry name" value="OS07G0107800 PROTEIN-RELATED"/>
    <property type="match status" value="1"/>
</dbReference>
<dbReference type="AlphaFoldDB" id="A0AA39VY70"/>
<keyword evidence="19" id="KW-1185">Reference proteome</keyword>
<keyword evidence="3" id="KW-0597">Phosphoprotein</keyword>
<organism evidence="18 19">
    <name type="scientific">Acer saccharum</name>
    <name type="common">Sugar maple</name>
    <dbReference type="NCBI Taxonomy" id="4024"/>
    <lineage>
        <taxon>Eukaryota</taxon>
        <taxon>Viridiplantae</taxon>
        <taxon>Streptophyta</taxon>
        <taxon>Embryophyta</taxon>
        <taxon>Tracheophyta</taxon>
        <taxon>Spermatophyta</taxon>
        <taxon>Magnoliopsida</taxon>
        <taxon>eudicotyledons</taxon>
        <taxon>Gunneridae</taxon>
        <taxon>Pentapetalae</taxon>
        <taxon>rosids</taxon>
        <taxon>malvids</taxon>
        <taxon>Sapindales</taxon>
        <taxon>Sapindaceae</taxon>
        <taxon>Hippocastanoideae</taxon>
        <taxon>Acereae</taxon>
        <taxon>Acer</taxon>
    </lineage>
</organism>
<dbReference type="Gene3D" id="3.80.10.10">
    <property type="entry name" value="Ribonuclease Inhibitor"/>
    <property type="match status" value="1"/>
</dbReference>
<dbReference type="Proteomes" id="UP001168877">
    <property type="component" value="Unassembled WGS sequence"/>
</dbReference>
<evidence type="ECO:0000256" key="8">
    <source>
        <dbReference type="ARBA" id="ARBA00022737"/>
    </source>
</evidence>
<dbReference type="SUPFAM" id="SSF56112">
    <property type="entry name" value="Protein kinase-like (PK-like)"/>
    <property type="match status" value="2"/>
</dbReference>
<dbReference type="GO" id="GO:0016020">
    <property type="term" value="C:membrane"/>
    <property type="evidence" value="ECO:0007669"/>
    <property type="project" value="UniProtKB-SubCell"/>
</dbReference>
<dbReference type="FunFam" id="1.10.510.10:FF:000146">
    <property type="entry name" value="LRR receptor-like serine/threonine-protein kinase IOS1"/>
    <property type="match status" value="1"/>
</dbReference>
<evidence type="ECO:0000256" key="1">
    <source>
        <dbReference type="ARBA" id="ARBA00004167"/>
    </source>
</evidence>
<dbReference type="GO" id="GO:0005524">
    <property type="term" value="F:ATP binding"/>
    <property type="evidence" value="ECO:0007669"/>
    <property type="project" value="UniProtKB-UniRule"/>
</dbReference>
<dbReference type="InterPro" id="IPR017441">
    <property type="entry name" value="Protein_kinase_ATP_BS"/>
</dbReference>
<dbReference type="FunFam" id="3.80.10.10:FF:000129">
    <property type="entry name" value="Leucine-rich repeat receptor-like kinase"/>
    <property type="match status" value="1"/>
</dbReference>
<dbReference type="InterPro" id="IPR024788">
    <property type="entry name" value="Malectin-like_Carb-bd_dom"/>
</dbReference>
<dbReference type="InterPro" id="IPR001611">
    <property type="entry name" value="Leu-rich_rpt"/>
</dbReference>
<dbReference type="InterPro" id="IPR008271">
    <property type="entry name" value="Ser/Thr_kinase_AS"/>
</dbReference>
<dbReference type="GO" id="GO:0004674">
    <property type="term" value="F:protein serine/threonine kinase activity"/>
    <property type="evidence" value="ECO:0007669"/>
    <property type="project" value="UniProtKB-KW"/>
</dbReference>
<feature type="transmembrane region" description="Helical" evidence="16">
    <location>
        <begin position="573"/>
        <end position="598"/>
    </location>
</feature>
<evidence type="ECO:0000256" key="12">
    <source>
        <dbReference type="ARBA" id="ARBA00022989"/>
    </source>
</evidence>
<evidence type="ECO:0000256" key="16">
    <source>
        <dbReference type="SAM" id="Phobius"/>
    </source>
</evidence>
<evidence type="ECO:0000256" key="13">
    <source>
        <dbReference type="ARBA" id="ARBA00023136"/>
    </source>
</evidence>
<evidence type="ECO:0000256" key="10">
    <source>
        <dbReference type="ARBA" id="ARBA00022777"/>
    </source>
</evidence>
<protein>
    <recommendedName>
        <fullName evidence="17">Protein kinase domain-containing protein</fullName>
    </recommendedName>
</protein>
<dbReference type="CDD" id="cd14066">
    <property type="entry name" value="STKc_IRAK"/>
    <property type="match status" value="1"/>
</dbReference>
<evidence type="ECO:0000256" key="9">
    <source>
        <dbReference type="ARBA" id="ARBA00022741"/>
    </source>
</evidence>
<keyword evidence="11 15" id="KW-0067">ATP-binding</keyword>
<proteinExistence type="predicted"/>
<comment type="caution">
    <text evidence="18">The sequence shown here is derived from an EMBL/GenBank/DDBJ whole genome shotgun (WGS) entry which is preliminary data.</text>
</comment>
<evidence type="ECO:0000313" key="18">
    <source>
        <dbReference type="EMBL" id="KAK0595151.1"/>
    </source>
</evidence>
<reference evidence="18" key="2">
    <citation type="submission" date="2023-06" db="EMBL/GenBank/DDBJ databases">
        <authorList>
            <person name="Swenson N.G."/>
            <person name="Wegrzyn J.L."/>
            <person name="Mcevoy S.L."/>
        </authorList>
    </citation>
    <scope>NUCLEOTIDE SEQUENCE</scope>
    <source>
        <strain evidence="18">NS2018</strain>
        <tissue evidence="18">Leaf</tissue>
    </source>
</reference>
<evidence type="ECO:0000256" key="14">
    <source>
        <dbReference type="ARBA" id="ARBA00023170"/>
    </source>
</evidence>
<dbReference type="Gene3D" id="1.10.510.10">
    <property type="entry name" value="Transferase(Phosphotransferase) domain 1"/>
    <property type="match status" value="1"/>
</dbReference>
<dbReference type="PROSITE" id="PS50011">
    <property type="entry name" value="PROTEIN_KINASE_DOM"/>
    <property type="match status" value="1"/>
</dbReference>
<evidence type="ECO:0000256" key="2">
    <source>
        <dbReference type="ARBA" id="ARBA00022527"/>
    </source>
</evidence>